<dbReference type="InterPro" id="IPR014015">
    <property type="entry name" value="Helicase_SF3_DNA-vir"/>
</dbReference>
<keyword evidence="2" id="KW-0378">Hydrolase</keyword>
<dbReference type="InterPro" id="IPR027417">
    <property type="entry name" value="P-loop_NTPase"/>
</dbReference>
<evidence type="ECO:0000259" key="4">
    <source>
        <dbReference type="PROSITE" id="PS51206"/>
    </source>
</evidence>
<organism evidence="5 6">
    <name type="scientific">Pleodorina starrii</name>
    <dbReference type="NCBI Taxonomy" id="330485"/>
    <lineage>
        <taxon>Eukaryota</taxon>
        <taxon>Viridiplantae</taxon>
        <taxon>Chlorophyta</taxon>
        <taxon>core chlorophytes</taxon>
        <taxon>Chlorophyceae</taxon>
        <taxon>CS clade</taxon>
        <taxon>Chlamydomonadales</taxon>
        <taxon>Volvocaceae</taxon>
        <taxon>Pleodorina</taxon>
    </lineage>
</organism>
<dbReference type="InterPro" id="IPR051620">
    <property type="entry name" value="ORF904-like_C"/>
</dbReference>
<reference evidence="5 6" key="1">
    <citation type="journal article" date="2023" name="Commun. Biol.">
        <title>Reorganization of the ancestral sex-determining regions during the evolution of trioecy in Pleodorina starrii.</title>
        <authorList>
            <person name="Takahashi K."/>
            <person name="Suzuki S."/>
            <person name="Kawai-Toyooka H."/>
            <person name="Yamamoto K."/>
            <person name="Hamaji T."/>
            <person name="Ootsuki R."/>
            <person name="Yamaguchi H."/>
            <person name="Kawachi M."/>
            <person name="Higashiyama T."/>
            <person name="Nozaki H."/>
        </authorList>
    </citation>
    <scope>NUCLEOTIDE SEQUENCE [LARGE SCALE GENOMIC DNA]</scope>
    <source>
        <strain evidence="5 6">NIES-4479</strain>
    </source>
</reference>
<sequence>MAGIGSSSSITDGSHADADADAQDLGRLERYMRENFSACVLMPACDNGKAPRWPHKHGQYTWDTWAGARGAVCVREKTDGVDGCLLRLTEGLIVVDVDCKDLATALEEQGLGFECTAACATRKGRHFYFRRTSQCDAAGMYDGARQFGADLDIDLKTCRDHRTSGPEGGKCPGTISVPPSPGKTWIRPPWDYDILPMPSVFVDFFLASKHGGPNRTRTSATSTRGPEFIPLATLRRVVLELLSERRAHDYATWHPVVFAINNVCHECGHSNQDRDDIIHAFSERDPAKYDRERVSRYIQSLVPNAAGNRFGTLGAMAKEDSPEAWAQLRVVADGSSELGAKDPGSAVDVSAEDAKHAIAAILEALEMDPEKVCVDRAYLIGRVLCLDLKANVTGGQRLEVVHLHLDTLKLMHDGVCVGYLHQSDDMGIPVVDCDLAGFDRHFRAGMSWVTTRPSDKSVKFTSQDGPRAQIDILNFHNPNARSAKVALLDMNLSNTVTTTKKINVLMDAYSESIRNALHERLHLGNVLLLVNNMQVIINNNNNPQQTREERHDDEALINTLMSVHPTIKQRWSFSPDAKSANCNGLYYCDPATNRWRQVHNTFVENAVVDAFADALMINKLTEADRRYVNTRHGGGEMRQMLARKVLHEGFHDLLNENVDVFTVNNGLIDMRTRTFRPVTPEDMIQTHAEWAYDPEEARAKRPAVERFLAQIFPVESERRIVLSYMASLLSGRRKIKKFLVLTDRRAGNNGKSTVARLFRRFFSNYAKASTKFVCKGAFDRDRDSHDAGLEPFKGKRLLLAEELKNTMMLDVAMLKQYTGGAGEIVEGRKCGSGDWFKFTWQAGFLLIFNENDAPKFDATDEAFLGRMVVAPMRSKFVAVDEHGQHPELEEEYTYPMNKDVEMNFENWLPALAHILLDHYDENGLDIIPDSMKEWRADIADSSNFLAEWFGENVNLTGNKKDVLSIKELYSRYMETRAIDGKMAVSREEFTELTKKFFASKHDNGLPPY</sequence>
<dbReference type="InterPro" id="IPR014818">
    <property type="entry name" value="Phage/plasmid_primase_P4_C"/>
</dbReference>
<dbReference type="PANTHER" id="PTHR35372:SF2">
    <property type="entry name" value="SF3 HELICASE DOMAIN-CONTAINING PROTEIN"/>
    <property type="match status" value="1"/>
</dbReference>
<keyword evidence="6" id="KW-1185">Reference proteome</keyword>
<keyword evidence="1" id="KW-0547">Nucleotide-binding</keyword>
<evidence type="ECO:0000313" key="6">
    <source>
        <dbReference type="Proteomes" id="UP001165080"/>
    </source>
</evidence>
<dbReference type="EMBL" id="BRXU01000055">
    <property type="protein sequence ID" value="GLC61945.1"/>
    <property type="molecule type" value="Genomic_DNA"/>
</dbReference>
<evidence type="ECO:0000256" key="1">
    <source>
        <dbReference type="ARBA" id="ARBA00022741"/>
    </source>
</evidence>
<evidence type="ECO:0000313" key="5">
    <source>
        <dbReference type="EMBL" id="GLC61945.1"/>
    </source>
</evidence>
<dbReference type="PANTHER" id="PTHR35372">
    <property type="entry name" value="ATP BINDING PROTEIN-RELATED"/>
    <property type="match status" value="1"/>
</dbReference>
<evidence type="ECO:0000256" key="2">
    <source>
        <dbReference type="ARBA" id="ARBA00022801"/>
    </source>
</evidence>
<dbReference type="PROSITE" id="PS51206">
    <property type="entry name" value="SF3_HELICASE_1"/>
    <property type="match status" value="1"/>
</dbReference>
<keyword evidence="3" id="KW-0067">ATP-binding</keyword>
<dbReference type="Gene3D" id="3.40.50.300">
    <property type="entry name" value="P-loop containing nucleotide triphosphate hydrolases"/>
    <property type="match status" value="1"/>
</dbReference>
<dbReference type="GO" id="GO:0016817">
    <property type="term" value="F:hydrolase activity, acting on acid anhydrides"/>
    <property type="evidence" value="ECO:0007669"/>
    <property type="project" value="InterPro"/>
</dbReference>
<dbReference type="AlphaFoldDB" id="A0A9W6C1V8"/>
<evidence type="ECO:0000256" key="3">
    <source>
        <dbReference type="ARBA" id="ARBA00022840"/>
    </source>
</evidence>
<protein>
    <recommendedName>
        <fullName evidence="4">SF3 helicase domain-containing protein</fullName>
    </recommendedName>
</protein>
<dbReference type="GO" id="GO:0005524">
    <property type="term" value="F:ATP binding"/>
    <property type="evidence" value="ECO:0007669"/>
    <property type="project" value="UniProtKB-KW"/>
</dbReference>
<comment type="caution">
    <text evidence="5">The sequence shown here is derived from an EMBL/GenBank/DDBJ whole genome shotgun (WGS) entry which is preliminary data.</text>
</comment>
<dbReference type="Pfam" id="PF08706">
    <property type="entry name" value="D5_N"/>
    <property type="match status" value="1"/>
</dbReference>
<accession>A0A9W6C1V8</accession>
<name>A0A9W6C1V8_9CHLO</name>
<feature type="domain" description="SF3 helicase" evidence="4">
    <location>
        <begin position="717"/>
        <end position="909"/>
    </location>
</feature>
<dbReference type="SMART" id="SM00885">
    <property type="entry name" value="D5_N"/>
    <property type="match status" value="1"/>
</dbReference>
<proteinExistence type="predicted"/>
<gene>
    <name evidence="5" type="primary">PLESTMB000774</name>
    <name evidence="5" type="ORF">PLESTB_001822200</name>
</gene>
<dbReference type="Proteomes" id="UP001165080">
    <property type="component" value="Unassembled WGS sequence"/>
</dbReference>